<feature type="region of interest" description="Disordered" evidence="1">
    <location>
        <begin position="704"/>
        <end position="729"/>
    </location>
</feature>
<feature type="compositionally biased region" description="Polar residues" evidence="1">
    <location>
        <begin position="243"/>
        <end position="262"/>
    </location>
</feature>
<dbReference type="Proteomes" id="UP001149954">
    <property type="component" value="Unassembled WGS sequence"/>
</dbReference>
<evidence type="ECO:0000313" key="3">
    <source>
        <dbReference type="Proteomes" id="UP001149954"/>
    </source>
</evidence>
<evidence type="ECO:0000256" key="1">
    <source>
        <dbReference type="SAM" id="MobiDB-lite"/>
    </source>
</evidence>
<dbReference type="OrthoDB" id="3946750at2759"/>
<reference evidence="2" key="1">
    <citation type="submission" date="2022-12" db="EMBL/GenBank/DDBJ databases">
        <authorList>
            <person name="Petersen C."/>
        </authorList>
    </citation>
    <scope>NUCLEOTIDE SEQUENCE</scope>
    <source>
        <strain evidence="2">IBT 29495</strain>
    </source>
</reference>
<dbReference type="AlphaFoldDB" id="A0A9W9XTS0"/>
<feature type="compositionally biased region" description="Low complexity" evidence="1">
    <location>
        <begin position="705"/>
        <end position="729"/>
    </location>
</feature>
<feature type="region of interest" description="Disordered" evidence="1">
    <location>
        <begin position="159"/>
        <end position="209"/>
    </location>
</feature>
<comment type="caution">
    <text evidence="2">The sequence shown here is derived from an EMBL/GenBank/DDBJ whole genome shotgun (WGS) entry which is preliminary data.</text>
</comment>
<feature type="compositionally biased region" description="Polar residues" evidence="1">
    <location>
        <begin position="197"/>
        <end position="209"/>
    </location>
</feature>
<feature type="region of interest" description="Disordered" evidence="1">
    <location>
        <begin position="236"/>
        <end position="303"/>
    </location>
</feature>
<feature type="region of interest" description="Disordered" evidence="1">
    <location>
        <begin position="59"/>
        <end position="79"/>
    </location>
</feature>
<gene>
    <name evidence="2" type="ORF">N7463_006043</name>
</gene>
<sequence length="782" mass="85098">MSSSVIIPIRKSGPRAIRPVSSQMVKHTSDRSIWRCARHGQGDKAERISRSFNKYQRYPLFNQRKPETRHDSNATPNDTHSSWSWALWRSQSNFSDLPVGPERRLRDSDSGQMYKRMDLLRRYIEADSYRVVFEHQLDPFRNFGKNDTPLNGFLQLLSSKGKSSNVSPRVDKRQKRSDTNHAGLQYDPISGRMVPIPSSTAAESSNTEPEINLHEAVIDWPPGTEVEAKFARNPNLAEDGQFQPGNMGQSPEAPSSSRSTVNCPPGSELGALFTSAPTSQGVQDRAQVPQETERKPHVNIDCSPGSEMETFFVSESVPSAQPQSGTSNVNANTNNPNLDAGVTAGTNVECSPGSELDAKSISDPISRSVQSSPSVLATQTLNKQIGISIDCSLGNELDAKLSSELASLSLDSAGLVHQTTNTVPMTNSQESFECSPGSEIEAHILSESASQESAQLGAQTFIDYPPGSELKAKFACNPASMKEMQPRQELASGLGTSKIAKDTVDCTPGNELEAKFIAEIASAECPNENEGLGALDVIDIQSHYAPFESKLQANSLDFDASEDRIGDFILQSQNLGTENREQPDAPTSPEFHILALDTSTSQVTAAQADSFFVVDEDSRPSEILSRLHNPAKFLPYFEKIQDGGYEIATGGGNILVFRKSQSTPHHTLSNTQTEQAPAIHTDIAKHLREDSMDSAVIYAGAPWQSTTELPPETGSSSSEPEPAPTFEPSFLKSGRRMLVAGTAIAATCYAIGVMTEFFRTGGKDGRGIDGFTVFESDRRRQE</sequence>
<dbReference type="EMBL" id="JAPWDS010000003">
    <property type="protein sequence ID" value="KAJ5503169.1"/>
    <property type="molecule type" value="Genomic_DNA"/>
</dbReference>
<protein>
    <submittedName>
        <fullName evidence="2">Uncharacterized protein</fullName>
    </submittedName>
</protein>
<keyword evidence="3" id="KW-1185">Reference proteome</keyword>
<evidence type="ECO:0000313" key="2">
    <source>
        <dbReference type="EMBL" id="KAJ5503169.1"/>
    </source>
</evidence>
<reference evidence="2" key="2">
    <citation type="journal article" date="2023" name="IMA Fungus">
        <title>Comparative genomic study of the Penicillium genus elucidates a diverse pangenome and 15 lateral gene transfer events.</title>
        <authorList>
            <person name="Petersen C."/>
            <person name="Sorensen T."/>
            <person name="Nielsen M.R."/>
            <person name="Sondergaard T.E."/>
            <person name="Sorensen J.L."/>
            <person name="Fitzpatrick D.A."/>
            <person name="Frisvad J.C."/>
            <person name="Nielsen K.L."/>
        </authorList>
    </citation>
    <scope>NUCLEOTIDE SEQUENCE</scope>
    <source>
        <strain evidence="2">IBT 29495</strain>
    </source>
</reference>
<name>A0A9W9XTS0_9EURO</name>
<proteinExistence type="predicted"/>
<accession>A0A9W9XTS0</accession>
<organism evidence="2 3">
    <name type="scientific">Penicillium fimorum</name>
    <dbReference type="NCBI Taxonomy" id="1882269"/>
    <lineage>
        <taxon>Eukaryota</taxon>
        <taxon>Fungi</taxon>
        <taxon>Dikarya</taxon>
        <taxon>Ascomycota</taxon>
        <taxon>Pezizomycotina</taxon>
        <taxon>Eurotiomycetes</taxon>
        <taxon>Eurotiomycetidae</taxon>
        <taxon>Eurotiales</taxon>
        <taxon>Aspergillaceae</taxon>
        <taxon>Penicillium</taxon>
    </lineage>
</organism>